<dbReference type="AlphaFoldDB" id="A0A1C6TQN7"/>
<protein>
    <submittedName>
        <fullName evidence="3">Hemerythrin HHE cation binding domain-containing protein</fullName>
    </submittedName>
</protein>
<sequence length="163" mass="17153">MCNYCGCREFPLIGRLSAEHEAIANAAGRLRAAIGAGAADAPAALDALLTLLGPHTATEERGLFEELRAEGSLAEAVEKLCAEHDDIHGVLGGVDRSAPDWPAVLAALDRLHRHIDNEEHGLFPAAVIALPIPAWDRITPTGAARQVAGTATPDGHRPRLTNP</sequence>
<evidence type="ECO:0000313" key="4">
    <source>
        <dbReference type="Proteomes" id="UP000199001"/>
    </source>
</evidence>
<dbReference type="Proteomes" id="UP000199001">
    <property type="component" value="Unassembled WGS sequence"/>
</dbReference>
<keyword evidence="4" id="KW-1185">Reference proteome</keyword>
<organism evidence="3 4">
    <name type="scientific">Micromonospora citrea</name>
    <dbReference type="NCBI Taxonomy" id="47855"/>
    <lineage>
        <taxon>Bacteria</taxon>
        <taxon>Bacillati</taxon>
        <taxon>Actinomycetota</taxon>
        <taxon>Actinomycetes</taxon>
        <taxon>Micromonosporales</taxon>
        <taxon>Micromonosporaceae</taxon>
        <taxon>Micromonospora</taxon>
    </lineage>
</organism>
<evidence type="ECO:0000259" key="2">
    <source>
        <dbReference type="Pfam" id="PF01814"/>
    </source>
</evidence>
<dbReference type="EMBL" id="FMHZ01000002">
    <property type="protein sequence ID" value="SCL44080.1"/>
    <property type="molecule type" value="Genomic_DNA"/>
</dbReference>
<accession>A0A1C6TQN7</accession>
<dbReference type="Gene3D" id="1.20.120.520">
    <property type="entry name" value="nmb1532 protein domain like"/>
    <property type="match status" value="1"/>
</dbReference>
<dbReference type="Pfam" id="PF01814">
    <property type="entry name" value="Hemerythrin"/>
    <property type="match status" value="1"/>
</dbReference>
<name>A0A1C6TQN7_9ACTN</name>
<proteinExistence type="predicted"/>
<evidence type="ECO:0000256" key="1">
    <source>
        <dbReference type="SAM" id="MobiDB-lite"/>
    </source>
</evidence>
<dbReference type="InterPro" id="IPR012312">
    <property type="entry name" value="Hemerythrin-like"/>
</dbReference>
<dbReference type="STRING" id="47855.GA0070606_0129"/>
<dbReference type="RefSeq" id="WP_091107096.1">
    <property type="nucleotide sequence ID" value="NZ_FMHZ01000002.1"/>
</dbReference>
<evidence type="ECO:0000313" key="3">
    <source>
        <dbReference type="EMBL" id="SCL44080.1"/>
    </source>
</evidence>
<reference evidence="4" key="1">
    <citation type="submission" date="2016-06" db="EMBL/GenBank/DDBJ databases">
        <authorList>
            <person name="Varghese N."/>
            <person name="Submissions Spin"/>
        </authorList>
    </citation>
    <scope>NUCLEOTIDE SEQUENCE [LARGE SCALE GENOMIC DNA]</scope>
    <source>
        <strain evidence="4">DSM 43903</strain>
    </source>
</reference>
<feature type="region of interest" description="Disordered" evidence="1">
    <location>
        <begin position="144"/>
        <end position="163"/>
    </location>
</feature>
<gene>
    <name evidence="3" type="ORF">GA0070606_0129</name>
</gene>
<feature type="domain" description="Hemerythrin-like" evidence="2">
    <location>
        <begin position="14"/>
        <end position="126"/>
    </location>
</feature>
<dbReference type="OrthoDB" id="3381279at2"/>